<keyword evidence="1" id="KW-0749">Sporulation</keyword>
<organism evidence="4 5">
    <name type="scientific">Sutcliffiella cohnii</name>
    <dbReference type="NCBI Taxonomy" id="33932"/>
    <lineage>
        <taxon>Bacteria</taxon>
        <taxon>Bacillati</taxon>
        <taxon>Bacillota</taxon>
        <taxon>Bacilli</taxon>
        <taxon>Bacillales</taxon>
        <taxon>Bacillaceae</taxon>
        <taxon>Sutcliffiella</taxon>
    </lineage>
</organism>
<dbReference type="InterPro" id="IPR012347">
    <property type="entry name" value="Ferritin-like"/>
</dbReference>
<keyword evidence="5" id="KW-1185">Reference proteome</keyword>
<dbReference type="KEGG" id="bcoh:BC6307_02455"/>
<dbReference type="PANTHER" id="PTHR39183">
    <property type="entry name" value="SPORE COAT PROTEIN F-LIKE PROTEIN YHCQ"/>
    <property type="match status" value="1"/>
</dbReference>
<dbReference type="Pfam" id="PF07875">
    <property type="entry name" value="Coat_F"/>
    <property type="match status" value="1"/>
</dbReference>
<proteinExistence type="inferred from homology"/>
<dbReference type="GO" id="GO:0030435">
    <property type="term" value="P:sporulation resulting in formation of a cellular spore"/>
    <property type="evidence" value="ECO:0007669"/>
    <property type="project" value="UniProtKB-KW"/>
</dbReference>
<dbReference type="STRING" id="1314751.GCA_001591425_03139"/>
<dbReference type="Gene3D" id="1.20.1260.10">
    <property type="match status" value="1"/>
</dbReference>
<evidence type="ECO:0000313" key="4">
    <source>
        <dbReference type="EMBL" id="AST90223.1"/>
    </source>
</evidence>
<dbReference type="AlphaFoldDB" id="A0A223KLL1"/>
<gene>
    <name evidence="4" type="ORF">BC6307_02455</name>
</gene>
<dbReference type="PANTHER" id="PTHR39183:SF1">
    <property type="entry name" value="SPORE COAT PROTEIN F-LIKE PROTEIN YHCQ"/>
    <property type="match status" value="1"/>
</dbReference>
<evidence type="ECO:0000256" key="1">
    <source>
        <dbReference type="ARBA" id="ARBA00022969"/>
    </source>
</evidence>
<keyword evidence="4" id="KW-0946">Virion</keyword>
<keyword evidence="4" id="KW-0167">Capsid protein</keyword>
<dbReference type="RefSeq" id="WP_066418172.1">
    <property type="nucleotide sequence ID" value="NZ_CP018866.1"/>
</dbReference>
<accession>A0A223KLL1</accession>
<sequence>MNEDYLDPKYAEGMPKMADSAIAVDLLLSIKTGIRYYAVTLTETANPELRNVLYNQMERAIDLHSEVTELMLEKGWLYPRDLGKQMELDWKAADMALAIGEMNLFPIDTDRLGTFATPNK</sequence>
<dbReference type="EMBL" id="CP018866">
    <property type="protein sequence ID" value="AST90223.1"/>
    <property type="molecule type" value="Genomic_DNA"/>
</dbReference>
<name>A0A223KLL1_9BACI</name>
<evidence type="ECO:0000313" key="5">
    <source>
        <dbReference type="Proteomes" id="UP000215224"/>
    </source>
</evidence>
<comment type="subcellular location">
    <subcellularLocation>
        <location evidence="2">Spore coat</location>
    </subcellularLocation>
</comment>
<dbReference type="InterPro" id="IPR012851">
    <property type="entry name" value="Spore_coat_CotF-like"/>
</dbReference>
<reference evidence="4 5" key="1">
    <citation type="submission" date="2016-12" db="EMBL/GenBank/DDBJ databases">
        <title>The whole genome sequencing and assembly of Bacillus cohnii DSM 6307T strain.</title>
        <authorList>
            <person name="Lee Y.-J."/>
            <person name="Yi H."/>
            <person name="Bahn Y.-S."/>
            <person name="Kim J.F."/>
            <person name="Lee D.-W."/>
        </authorList>
    </citation>
    <scope>NUCLEOTIDE SEQUENCE [LARGE SCALE GENOMIC DNA]</scope>
    <source>
        <strain evidence="4 5">DSM 6307</strain>
    </source>
</reference>
<comment type="similarity">
    <text evidence="3">Belongs to the CotF family.</text>
</comment>
<evidence type="ECO:0000256" key="2">
    <source>
        <dbReference type="ARBA" id="ARBA00024325"/>
    </source>
</evidence>
<protein>
    <submittedName>
        <fullName evidence="4">Spore coat protein</fullName>
    </submittedName>
</protein>
<evidence type="ECO:0000256" key="3">
    <source>
        <dbReference type="ARBA" id="ARBA00024344"/>
    </source>
</evidence>
<dbReference type="Proteomes" id="UP000215224">
    <property type="component" value="Chromosome"/>
</dbReference>